<evidence type="ECO:0000313" key="2">
    <source>
        <dbReference type="Proteomes" id="UP001054252"/>
    </source>
</evidence>
<organism evidence="1 2">
    <name type="scientific">Rubroshorea leprosula</name>
    <dbReference type="NCBI Taxonomy" id="152421"/>
    <lineage>
        <taxon>Eukaryota</taxon>
        <taxon>Viridiplantae</taxon>
        <taxon>Streptophyta</taxon>
        <taxon>Embryophyta</taxon>
        <taxon>Tracheophyta</taxon>
        <taxon>Spermatophyta</taxon>
        <taxon>Magnoliopsida</taxon>
        <taxon>eudicotyledons</taxon>
        <taxon>Gunneridae</taxon>
        <taxon>Pentapetalae</taxon>
        <taxon>rosids</taxon>
        <taxon>malvids</taxon>
        <taxon>Malvales</taxon>
        <taxon>Dipterocarpaceae</taxon>
        <taxon>Rubroshorea</taxon>
    </lineage>
</organism>
<sequence length="34" mass="3985">MCEEDKLRKVETLVRYISPVFIGLEQLWFGTLVA</sequence>
<gene>
    <name evidence="1" type="ORF">SLEP1_g12277</name>
</gene>
<dbReference type="Proteomes" id="UP001054252">
    <property type="component" value="Unassembled WGS sequence"/>
</dbReference>
<accession>A0AAV5IGH2</accession>
<dbReference type="AlphaFoldDB" id="A0AAV5IGH2"/>
<comment type="caution">
    <text evidence="1">The sequence shown here is derived from an EMBL/GenBank/DDBJ whole genome shotgun (WGS) entry which is preliminary data.</text>
</comment>
<proteinExistence type="predicted"/>
<keyword evidence="2" id="KW-1185">Reference proteome</keyword>
<dbReference type="EMBL" id="BPVZ01000014">
    <property type="protein sequence ID" value="GKU99424.1"/>
    <property type="molecule type" value="Genomic_DNA"/>
</dbReference>
<reference evidence="1 2" key="1">
    <citation type="journal article" date="2021" name="Commun. Biol.">
        <title>The genome of Shorea leprosula (Dipterocarpaceae) highlights the ecological relevance of drought in aseasonal tropical rainforests.</title>
        <authorList>
            <person name="Ng K.K.S."/>
            <person name="Kobayashi M.J."/>
            <person name="Fawcett J.A."/>
            <person name="Hatakeyama M."/>
            <person name="Paape T."/>
            <person name="Ng C.H."/>
            <person name="Ang C.C."/>
            <person name="Tnah L.H."/>
            <person name="Lee C.T."/>
            <person name="Nishiyama T."/>
            <person name="Sese J."/>
            <person name="O'Brien M.J."/>
            <person name="Copetti D."/>
            <person name="Mohd Noor M.I."/>
            <person name="Ong R.C."/>
            <person name="Putra M."/>
            <person name="Sireger I.Z."/>
            <person name="Indrioko S."/>
            <person name="Kosugi Y."/>
            <person name="Izuno A."/>
            <person name="Isagi Y."/>
            <person name="Lee S.L."/>
            <person name="Shimizu K.K."/>
        </authorList>
    </citation>
    <scope>NUCLEOTIDE SEQUENCE [LARGE SCALE GENOMIC DNA]</scope>
    <source>
        <strain evidence="1">214</strain>
    </source>
</reference>
<evidence type="ECO:0000313" key="1">
    <source>
        <dbReference type="EMBL" id="GKU99424.1"/>
    </source>
</evidence>
<name>A0AAV5IGH2_9ROSI</name>
<protein>
    <submittedName>
        <fullName evidence="1">Uncharacterized protein</fullName>
    </submittedName>
</protein>